<evidence type="ECO:0000313" key="4">
    <source>
        <dbReference type="Proteomes" id="UP000322887"/>
    </source>
</evidence>
<evidence type="ECO:0000313" key="3">
    <source>
        <dbReference type="Proteomes" id="UP000263642"/>
    </source>
</evidence>
<evidence type="ECO:0000313" key="1">
    <source>
        <dbReference type="EMBL" id="HCO26270.1"/>
    </source>
</evidence>
<accession>A0A3D3RF85</accession>
<evidence type="ECO:0000313" key="2">
    <source>
        <dbReference type="EMBL" id="QEG18136.1"/>
    </source>
</evidence>
<keyword evidence="4" id="KW-1185">Reference proteome</keyword>
<accession>A0A517XF13</accession>
<reference evidence="2 4" key="2">
    <citation type="submission" date="2019-08" db="EMBL/GenBank/DDBJ databases">
        <title>Deep-cultivation of Planctomycetes and their phenomic and genomic characterization uncovers novel biology.</title>
        <authorList>
            <person name="Wiegand S."/>
            <person name="Jogler M."/>
            <person name="Boedeker C."/>
            <person name="Pinto D."/>
            <person name="Vollmers J."/>
            <person name="Rivas-Marin E."/>
            <person name="Kohn T."/>
            <person name="Peeters S.H."/>
            <person name="Heuer A."/>
            <person name="Rast P."/>
            <person name="Oberbeckmann S."/>
            <person name="Bunk B."/>
            <person name="Jeske O."/>
            <person name="Meyerdierks A."/>
            <person name="Storesund J.E."/>
            <person name="Kallscheuer N."/>
            <person name="Luecker S."/>
            <person name="Lage O.M."/>
            <person name="Pohl T."/>
            <person name="Merkel B.J."/>
            <person name="Hornburger P."/>
            <person name="Mueller R.-W."/>
            <person name="Bruemmer F."/>
            <person name="Labrenz M."/>
            <person name="Spormann A.M."/>
            <person name="Op den Camp H."/>
            <person name="Overmann J."/>
            <person name="Amann R."/>
            <person name="Jetten M.S.M."/>
            <person name="Mascher T."/>
            <person name="Medema M.H."/>
            <person name="Devos D.P."/>
            <person name="Kaster A.-K."/>
            <person name="Ovreas L."/>
            <person name="Rohde M."/>
            <person name="Galperin M.Y."/>
            <person name="Jogler C."/>
        </authorList>
    </citation>
    <scope>NUCLEOTIDE SEQUENCE [LARGE SCALE GENOMIC DNA]</scope>
    <source>
        <strain evidence="2 4">DSM 8797</strain>
    </source>
</reference>
<gene>
    <name evidence="1" type="ORF">DIT97_25850</name>
    <name evidence="2" type="ORF">GmarT_40210</name>
</gene>
<proteinExistence type="predicted"/>
<dbReference type="EMBL" id="DQAY01000154">
    <property type="protein sequence ID" value="HCO26270.1"/>
    <property type="molecule type" value="Genomic_DNA"/>
</dbReference>
<name>A0A3D3RF85_9PLAN</name>
<protein>
    <submittedName>
        <fullName evidence="1">Uncharacterized protein</fullName>
    </submittedName>
</protein>
<reference evidence="1 3" key="1">
    <citation type="journal article" date="2018" name="Nat. Biotechnol.">
        <title>A standardized bacterial taxonomy based on genome phylogeny substantially revises the tree of life.</title>
        <authorList>
            <person name="Parks D.H."/>
            <person name="Chuvochina M."/>
            <person name="Waite D.W."/>
            <person name="Rinke C."/>
            <person name="Skarshewski A."/>
            <person name="Chaumeil P.A."/>
            <person name="Hugenholtz P."/>
        </authorList>
    </citation>
    <scope>NUCLEOTIDE SEQUENCE [LARGE SCALE GENOMIC DNA]</scope>
    <source>
        <strain evidence="1">UBA9375</strain>
    </source>
</reference>
<dbReference type="Proteomes" id="UP000263642">
    <property type="component" value="Unassembled WGS sequence"/>
</dbReference>
<dbReference type="AlphaFoldDB" id="A0A3D3RF85"/>
<sequence>MRKFLLASMLIAVSLTQVGCVVPIYSSSRDDRARQLIFQSESMRHIPKIWERIWGLDMPDVATPYRTHGGVI</sequence>
<dbReference type="Proteomes" id="UP000322887">
    <property type="component" value="Chromosome"/>
</dbReference>
<organism evidence="1 3">
    <name type="scientific">Gimesia maris</name>
    <dbReference type="NCBI Taxonomy" id="122"/>
    <lineage>
        <taxon>Bacteria</taxon>
        <taxon>Pseudomonadati</taxon>
        <taxon>Planctomycetota</taxon>
        <taxon>Planctomycetia</taxon>
        <taxon>Planctomycetales</taxon>
        <taxon>Planctomycetaceae</taxon>
        <taxon>Gimesia</taxon>
    </lineage>
</organism>
<dbReference type="EMBL" id="CP042910">
    <property type="protein sequence ID" value="QEG18136.1"/>
    <property type="molecule type" value="Genomic_DNA"/>
</dbReference>